<evidence type="ECO:0000256" key="1">
    <source>
        <dbReference type="SAM" id="MobiDB-lite"/>
    </source>
</evidence>
<organism evidence="2 3">
    <name type="scientific">Novymonas esmeraldas</name>
    <dbReference type="NCBI Taxonomy" id="1808958"/>
    <lineage>
        <taxon>Eukaryota</taxon>
        <taxon>Discoba</taxon>
        <taxon>Euglenozoa</taxon>
        <taxon>Kinetoplastea</taxon>
        <taxon>Metakinetoplastina</taxon>
        <taxon>Trypanosomatida</taxon>
        <taxon>Trypanosomatidae</taxon>
        <taxon>Novymonas</taxon>
    </lineage>
</organism>
<gene>
    <name evidence="2" type="ORF">NESM_000567000</name>
</gene>
<feature type="region of interest" description="Disordered" evidence="1">
    <location>
        <begin position="332"/>
        <end position="361"/>
    </location>
</feature>
<sequence length="361" mass="36239">MQFTADTDASSPFSGGGGGDGVFSVSVDAMHGRDTALFNVLGAVAEDEEPENSNDVLLRLLNEVRAVDSDAGDLDEAELLDGGADETAAAGAIFSVTDGEAMRSYAPPYMPGLHSGGAAMIGAVAGGFTVEGNASYSSATSLPLPPPPPPPPPPAYGTPSVAPRSPYTNCYTAIPHLSSTPGSKPPPPSFAEAMANAHGTPASLIGRPAPSQECSPVLANYVPSMPAAPQETVLLRNSNGVFLLHPISKPTPPYTPPAGGMSPPVSPLPRYSLPPAAAATLTSSATNTFLGSSVAQVCVRGASIADPPHYGSFGHGGSSPYLGTAPPYSRGIGSLRGTPSFGAAPPPYTAGVGPRGGLPTR</sequence>
<feature type="region of interest" description="Disordered" evidence="1">
    <location>
        <begin position="136"/>
        <end position="161"/>
    </location>
</feature>
<dbReference type="Proteomes" id="UP001430356">
    <property type="component" value="Unassembled WGS sequence"/>
</dbReference>
<feature type="compositionally biased region" description="Pro residues" evidence="1">
    <location>
        <begin position="143"/>
        <end position="156"/>
    </location>
</feature>
<comment type="caution">
    <text evidence="2">The sequence shown here is derived from an EMBL/GenBank/DDBJ whole genome shotgun (WGS) entry which is preliminary data.</text>
</comment>
<evidence type="ECO:0000313" key="3">
    <source>
        <dbReference type="Proteomes" id="UP001430356"/>
    </source>
</evidence>
<dbReference type="AlphaFoldDB" id="A0AAW0ESB7"/>
<keyword evidence="3" id="KW-1185">Reference proteome</keyword>
<dbReference type="EMBL" id="JAECZO010000073">
    <property type="protein sequence ID" value="KAK7196309.1"/>
    <property type="molecule type" value="Genomic_DNA"/>
</dbReference>
<name>A0AAW0ESB7_9TRYP</name>
<proteinExistence type="predicted"/>
<protein>
    <submittedName>
        <fullName evidence="2">Uncharacterized protein</fullName>
    </submittedName>
</protein>
<evidence type="ECO:0000313" key="2">
    <source>
        <dbReference type="EMBL" id="KAK7196309.1"/>
    </source>
</evidence>
<accession>A0AAW0ESB7</accession>
<reference evidence="2 3" key="1">
    <citation type="journal article" date="2021" name="MBio">
        <title>A New Model Trypanosomatid, Novymonas esmeraldas: Genomic Perception of Its 'Candidatus Pandoraea novymonadis' Endosymbiont.</title>
        <authorList>
            <person name="Zakharova A."/>
            <person name="Saura A."/>
            <person name="Butenko A."/>
            <person name="Podesvova L."/>
            <person name="Warmusova S."/>
            <person name="Kostygov A.Y."/>
            <person name="Nenarokova A."/>
            <person name="Lukes J."/>
            <person name="Opperdoes F.R."/>
            <person name="Yurchenko V."/>
        </authorList>
    </citation>
    <scope>NUCLEOTIDE SEQUENCE [LARGE SCALE GENOMIC DNA]</scope>
    <source>
        <strain evidence="2 3">E262AT.01</strain>
    </source>
</reference>